<name>A0A915JU64_ROMCU</name>
<accession>A0A915JU64</accession>
<dbReference type="WBParaSite" id="nRc.2.0.1.t29895-RA">
    <property type="protein sequence ID" value="nRc.2.0.1.t29895-RA"/>
    <property type="gene ID" value="nRc.2.0.1.g29895"/>
</dbReference>
<protein>
    <submittedName>
        <fullName evidence="2">Uncharacterized protein</fullName>
    </submittedName>
</protein>
<proteinExistence type="predicted"/>
<reference evidence="2" key="1">
    <citation type="submission" date="2022-11" db="UniProtKB">
        <authorList>
            <consortium name="WormBaseParasite"/>
        </authorList>
    </citation>
    <scope>IDENTIFICATION</scope>
</reference>
<sequence length="59" mass="6949">MISSRKEEDPILKKDQDGRGIKEFLKLANQNAIFIVFQNYLEKMRCTWKEGQTSRNLTS</sequence>
<organism evidence="1 2">
    <name type="scientific">Romanomermis culicivorax</name>
    <name type="common">Nematode worm</name>
    <dbReference type="NCBI Taxonomy" id="13658"/>
    <lineage>
        <taxon>Eukaryota</taxon>
        <taxon>Metazoa</taxon>
        <taxon>Ecdysozoa</taxon>
        <taxon>Nematoda</taxon>
        <taxon>Enoplea</taxon>
        <taxon>Dorylaimia</taxon>
        <taxon>Mermithida</taxon>
        <taxon>Mermithoidea</taxon>
        <taxon>Mermithidae</taxon>
        <taxon>Romanomermis</taxon>
    </lineage>
</organism>
<evidence type="ECO:0000313" key="2">
    <source>
        <dbReference type="WBParaSite" id="nRc.2.0.1.t29895-RA"/>
    </source>
</evidence>
<dbReference type="AlphaFoldDB" id="A0A915JU64"/>
<dbReference type="Proteomes" id="UP000887565">
    <property type="component" value="Unplaced"/>
</dbReference>
<keyword evidence="1" id="KW-1185">Reference proteome</keyword>
<evidence type="ECO:0000313" key="1">
    <source>
        <dbReference type="Proteomes" id="UP000887565"/>
    </source>
</evidence>